<proteinExistence type="predicted"/>
<gene>
    <name evidence="1" type="ORF">LVY72_02675</name>
</gene>
<evidence type="ECO:0000313" key="1">
    <source>
        <dbReference type="EMBL" id="MCG2620814.1"/>
    </source>
</evidence>
<dbReference type="Proteomes" id="UP001165368">
    <property type="component" value="Unassembled WGS sequence"/>
</dbReference>
<evidence type="ECO:0000313" key="2">
    <source>
        <dbReference type="Proteomes" id="UP001165368"/>
    </source>
</evidence>
<comment type="caution">
    <text evidence="1">The sequence shown here is derived from an EMBL/GenBank/DDBJ whole genome shotgun (WGS) entry which is preliminary data.</text>
</comment>
<accession>A0ABS9L2E1</accession>
<protein>
    <submittedName>
        <fullName evidence="1">Uncharacterized protein</fullName>
    </submittedName>
</protein>
<name>A0ABS9L2E1_9MICC</name>
<reference evidence="1" key="1">
    <citation type="submission" date="2022-01" db="EMBL/GenBank/DDBJ databases">
        <authorList>
            <person name="Jo J.-H."/>
            <person name="Im W.-T."/>
        </authorList>
    </citation>
    <scope>NUCLEOTIDE SEQUENCE</scope>
    <source>
        <strain evidence="1">I2-34</strain>
    </source>
</reference>
<organism evidence="1 2">
    <name type="scientific">Arthrobacter hankyongi</name>
    <dbReference type="NCBI Taxonomy" id="2904801"/>
    <lineage>
        <taxon>Bacteria</taxon>
        <taxon>Bacillati</taxon>
        <taxon>Actinomycetota</taxon>
        <taxon>Actinomycetes</taxon>
        <taxon>Micrococcales</taxon>
        <taxon>Micrococcaceae</taxon>
        <taxon>Arthrobacter</taxon>
    </lineage>
</organism>
<keyword evidence="2" id="KW-1185">Reference proteome</keyword>
<sequence length="69" mass="7116">MEDRLKQVWAASAAVETLQVEMDQAKARLDAAIDEAVQAGVAPEAVSGAANLAPLDVGQDDAPLSEEPA</sequence>
<dbReference type="RefSeq" id="WP_237817899.1">
    <property type="nucleotide sequence ID" value="NZ_JAKLTQ010000001.1"/>
</dbReference>
<dbReference type="EMBL" id="JAKLTQ010000001">
    <property type="protein sequence ID" value="MCG2620814.1"/>
    <property type="molecule type" value="Genomic_DNA"/>
</dbReference>